<accession>L8HF14</accession>
<feature type="region of interest" description="Disordered" evidence="1">
    <location>
        <begin position="33"/>
        <end position="70"/>
    </location>
</feature>
<feature type="compositionally biased region" description="Basic and acidic residues" evidence="1">
    <location>
        <begin position="100"/>
        <end position="109"/>
    </location>
</feature>
<organism evidence="2 3">
    <name type="scientific">Acanthamoeba castellanii (strain ATCC 30010 / Neff)</name>
    <dbReference type="NCBI Taxonomy" id="1257118"/>
    <lineage>
        <taxon>Eukaryota</taxon>
        <taxon>Amoebozoa</taxon>
        <taxon>Discosea</taxon>
        <taxon>Longamoebia</taxon>
        <taxon>Centramoebida</taxon>
        <taxon>Acanthamoebidae</taxon>
        <taxon>Acanthamoeba</taxon>
    </lineage>
</organism>
<dbReference type="KEGG" id="acan:ACA1_300870"/>
<reference evidence="2 3" key="1">
    <citation type="journal article" date="2013" name="Genome Biol.">
        <title>Genome of Acanthamoeba castellanii highlights extensive lateral gene transfer and early evolution of tyrosine kinase signaling.</title>
        <authorList>
            <person name="Clarke M."/>
            <person name="Lohan A.J."/>
            <person name="Liu B."/>
            <person name="Lagkouvardos I."/>
            <person name="Roy S."/>
            <person name="Zafar N."/>
            <person name="Bertelli C."/>
            <person name="Schilde C."/>
            <person name="Kianianmomeni A."/>
            <person name="Burglin T.R."/>
            <person name="Frech C."/>
            <person name="Turcotte B."/>
            <person name="Kopec K.O."/>
            <person name="Synnott J.M."/>
            <person name="Choo C."/>
            <person name="Paponov I."/>
            <person name="Finkler A."/>
            <person name="Soon Heng Tan C."/>
            <person name="Hutchins A.P."/>
            <person name="Weinmeier T."/>
            <person name="Rattei T."/>
            <person name="Chu J.S."/>
            <person name="Gimenez G."/>
            <person name="Irimia M."/>
            <person name="Rigden D.J."/>
            <person name="Fitzpatrick D.A."/>
            <person name="Lorenzo-Morales J."/>
            <person name="Bateman A."/>
            <person name="Chiu C.H."/>
            <person name="Tang P."/>
            <person name="Hegemann P."/>
            <person name="Fromm H."/>
            <person name="Raoult D."/>
            <person name="Greub G."/>
            <person name="Miranda-Saavedra D."/>
            <person name="Chen N."/>
            <person name="Nash P."/>
            <person name="Ginger M.L."/>
            <person name="Horn M."/>
            <person name="Schaap P."/>
            <person name="Caler L."/>
            <person name="Loftus B."/>
        </authorList>
    </citation>
    <scope>NUCLEOTIDE SEQUENCE [LARGE SCALE GENOMIC DNA]</scope>
    <source>
        <strain evidence="2 3">Neff</strain>
    </source>
</reference>
<evidence type="ECO:0000313" key="2">
    <source>
        <dbReference type="EMBL" id="ELR23837.1"/>
    </source>
</evidence>
<protein>
    <submittedName>
        <fullName evidence="2">Uncharacterized protein</fullName>
    </submittedName>
</protein>
<evidence type="ECO:0000256" key="1">
    <source>
        <dbReference type="SAM" id="MobiDB-lite"/>
    </source>
</evidence>
<sequence>MEERGRSKAALEGRDAVDAAMAALMRLLKLASAPVPASRPGSADTSSDMEAEGGASTQAEMEGAASASAARHAATLPLLAALAVESSSSSSADISPGTAHEAHQDTLRELEERREALRVEVAKRRAAVDGVARRLWQLHAQTTTLLASTPSSPSS</sequence>
<feature type="region of interest" description="Disordered" evidence="1">
    <location>
        <begin position="87"/>
        <end position="109"/>
    </location>
</feature>
<dbReference type="RefSeq" id="XP_004353365.1">
    <property type="nucleotide sequence ID" value="XM_004353313.1"/>
</dbReference>
<name>L8HF14_ACACF</name>
<dbReference type="AlphaFoldDB" id="L8HF14"/>
<proteinExistence type="predicted"/>
<dbReference type="VEuPathDB" id="AmoebaDB:ACA1_300870"/>
<dbReference type="EMBL" id="KB007844">
    <property type="protein sequence ID" value="ELR23837.1"/>
    <property type="molecule type" value="Genomic_DNA"/>
</dbReference>
<keyword evidence="3" id="KW-1185">Reference proteome</keyword>
<dbReference type="GeneID" id="14924830"/>
<evidence type="ECO:0000313" key="3">
    <source>
        <dbReference type="Proteomes" id="UP000011083"/>
    </source>
</evidence>
<gene>
    <name evidence="2" type="ORF">ACA1_300870</name>
</gene>
<dbReference type="Proteomes" id="UP000011083">
    <property type="component" value="Unassembled WGS sequence"/>
</dbReference>